<gene>
    <name evidence="1" type="ORF">BK022_07775</name>
</gene>
<reference evidence="1 2" key="1">
    <citation type="submission" date="2016-10" db="EMBL/GenBank/DDBJ databases">
        <title>Draft genome sequence of Methylobacterium extorquens CP3, a seed endophyte of Crotalaria pumila with plant growth-promoting and metal tolerance properties.</title>
        <authorList>
            <person name="Sanchez-Lopez A.S."/>
            <person name="Van Hamme J.D."/>
            <person name="Thijs S."/>
            <person name="Mcammond B.M."/>
            <person name="Stevens V."/>
            <person name="Gonzalez-Chavez M.D.C."/>
            <person name="Vangronsveld J."/>
        </authorList>
    </citation>
    <scope>NUCLEOTIDE SEQUENCE [LARGE SCALE GENOMIC DNA]</scope>
    <source>
        <strain evidence="1 2">CP3</strain>
    </source>
</reference>
<evidence type="ECO:0000313" key="1">
    <source>
        <dbReference type="EMBL" id="OHV17094.1"/>
    </source>
</evidence>
<dbReference type="EMBL" id="MNAO01000062">
    <property type="protein sequence ID" value="OHV17094.1"/>
    <property type="molecule type" value="Genomic_DNA"/>
</dbReference>
<comment type="caution">
    <text evidence="1">The sequence shown here is derived from an EMBL/GenBank/DDBJ whole genome shotgun (WGS) entry which is preliminary data.</text>
</comment>
<evidence type="ECO:0000313" key="2">
    <source>
        <dbReference type="Proteomes" id="UP000180215"/>
    </source>
</evidence>
<dbReference type="Proteomes" id="UP000180215">
    <property type="component" value="Unassembled WGS sequence"/>
</dbReference>
<organism evidence="1 2">
    <name type="scientific">Methylorubrum extorquens</name>
    <name type="common">Methylobacterium dichloromethanicum</name>
    <name type="synonym">Methylobacterium extorquens</name>
    <dbReference type="NCBI Taxonomy" id="408"/>
    <lineage>
        <taxon>Bacteria</taxon>
        <taxon>Pseudomonadati</taxon>
        <taxon>Pseudomonadota</taxon>
        <taxon>Alphaproteobacteria</taxon>
        <taxon>Hyphomicrobiales</taxon>
        <taxon>Methylobacteriaceae</taxon>
        <taxon>Methylorubrum</taxon>
    </lineage>
</organism>
<accession>A0A1S1PAX9</accession>
<dbReference type="AlphaFoldDB" id="A0A1S1PAX9"/>
<name>A0A1S1PAX9_METEX</name>
<proteinExistence type="predicted"/>
<sequence length="263" mass="28835">MLLDLLHLLTTPAPRAQRRLGYLRDSIWLMSRARRCRRAWAPHLEASRAVMRAAIAATERRDTAVVLGSGLLLDVPLADLAGAFRQVVLVDAVHLAPARRAIRAFTNVETLTADLSGAMALMTGAAPDLDLRLPPVCAEPGTSLVISANLLSQLPIRPVERLEASRRPLGPWTPEDGDAFGRRIVEGQLGALAGLSARVCLVTDLDETEEDRQGQVCARHDLLYGVSLGSPERAWTWELAPFGETARHRRLIHRVAGFSDWKL</sequence>
<protein>
    <submittedName>
        <fullName evidence="1">Uncharacterized protein</fullName>
    </submittedName>
</protein>